<dbReference type="InterPro" id="IPR051410">
    <property type="entry name" value="Ferric/Cupric_Reductase"/>
</dbReference>
<gene>
    <name evidence="9" type="ORF">LTR84_005320</name>
</gene>
<dbReference type="EMBL" id="JAVRRD010000020">
    <property type="protein sequence ID" value="KAK5048900.1"/>
    <property type="molecule type" value="Genomic_DNA"/>
</dbReference>
<evidence type="ECO:0000256" key="2">
    <source>
        <dbReference type="ARBA" id="ARBA00022448"/>
    </source>
</evidence>
<dbReference type="GO" id="GO:0015677">
    <property type="term" value="P:copper ion import"/>
    <property type="evidence" value="ECO:0007669"/>
    <property type="project" value="TreeGrafter"/>
</dbReference>
<dbReference type="GO" id="GO:0006826">
    <property type="term" value="P:iron ion transport"/>
    <property type="evidence" value="ECO:0007669"/>
    <property type="project" value="TreeGrafter"/>
</dbReference>
<dbReference type="PANTHER" id="PTHR32361">
    <property type="entry name" value="FERRIC/CUPRIC REDUCTASE TRANSMEMBRANE COMPONENT"/>
    <property type="match status" value="1"/>
</dbReference>
<proteinExistence type="predicted"/>
<dbReference type="GO" id="GO:0006879">
    <property type="term" value="P:intracellular iron ion homeostasis"/>
    <property type="evidence" value="ECO:0007669"/>
    <property type="project" value="TreeGrafter"/>
</dbReference>
<feature type="transmembrane region" description="Helical" evidence="7">
    <location>
        <begin position="163"/>
        <end position="187"/>
    </location>
</feature>
<keyword evidence="10" id="KW-1185">Reference proteome</keyword>
<dbReference type="RefSeq" id="XP_064704105.1">
    <property type="nucleotide sequence ID" value="XM_064848891.1"/>
</dbReference>
<dbReference type="GeneID" id="89973498"/>
<accession>A0AAV9N3E5</accession>
<protein>
    <recommendedName>
        <fullName evidence="8">Ferric oxidoreductase domain-containing protein</fullName>
    </recommendedName>
</protein>
<feature type="transmembrane region" description="Helical" evidence="7">
    <location>
        <begin position="122"/>
        <end position="142"/>
    </location>
</feature>
<evidence type="ECO:0000313" key="9">
    <source>
        <dbReference type="EMBL" id="KAK5048900.1"/>
    </source>
</evidence>
<dbReference type="Pfam" id="PF01794">
    <property type="entry name" value="Ferric_reduct"/>
    <property type="match status" value="1"/>
</dbReference>
<dbReference type="GO" id="GO:0000293">
    <property type="term" value="F:ferric-chelate reductase activity"/>
    <property type="evidence" value="ECO:0007669"/>
    <property type="project" value="TreeGrafter"/>
</dbReference>
<keyword evidence="2" id="KW-0813">Transport</keyword>
<evidence type="ECO:0000256" key="4">
    <source>
        <dbReference type="ARBA" id="ARBA00022989"/>
    </source>
</evidence>
<feature type="transmembrane region" description="Helical" evidence="7">
    <location>
        <begin position="199"/>
        <end position="217"/>
    </location>
</feature>
<keyword evidence="3 7" id="KW-0812">Transmembrane</keyword>
<evidence type="ECO:0000256" key="1">
    <source>
        <dbReference type="ARBA" id="ARBA00004141"/>
    </source>
</evidence>
<evidence type="ECO:0000256" key="5">
    <source>
        <dbReference type="ARBA" id="ARBA00023065"/>
    </source>
</evidence>
<reference evidence="9 10" key="1">
    <citation type="submission" date="2023-08" db="EMBL/GenBank/DDBJ databases">
        <title>Black Yeasts Isolated from many extreme environments.</title>
        <authorList>
            <person name="Coleine C."/>
            <person name="Stajich J.E."/>
            <person name="Selbmann L."/>
        </authorList>
    </citation>
    <scope>NUCLEOTIDE SEQUENCE [LARGE SCALE GENOMIC DNA]</scope>
    <source>
        <strain evidence="9 10">CCFEE 5792</strain>
    </source>
</reference>
<dbReference type="AlphaFoldDB" id="A0AAV9N3E5"/>
<keyword evidence="5" id="KW-0406">Ion transport</keyword>
<evidence type="ECO:0000313" key="10">
    <source>
        <dbReference type="Proteomes" id="UP001358417"/>
    </source>
</evidence>
<name>A0AAV9N3E5_9EURO</name>
<dbReference type="Proteomes" id="UP001358417">
    <property type="component" value="Unassembled WGS sequence"/>
</dbReference>
<evidence type="ECO:0000259" key="8">
    <source>
        <dbReference type="Pfam" id="PF01794"/>
    </source>
</evidence>
<comment type="caution">
    <text evidence="9">The sequence shown here is derived from an EMBL/GenBank/DDBJ whole genome shotgun (WGS) entry which is preliminary data.</text>
</comment>
<evidence type="ECO:0000256" key="3">
    <source>
        <dbReference type="ARBA" id="ARBA00022692"/>
    </source>
</evidence>
<dbReference type="GO" id="GO:0005886">
    <property type="term" value="C:plasma membrane"/>
    <property type="evidence" value="ECO:0007669"/>
    <property type="project" value="TreeGrafter"/>
</dbReference>
<evidence type="ECO:0000256" key="6">
    <source>
        <dbReference type="ARBA" id="ARBA00023136"/>
    </source>
</evidence>
<keyword evidence="4 7" id="KW-1133">Transmembrane helix</keyword>
<organism evidence="9 10">
    <name type="scientific">Exophiala bonariae</name>
    <dbReference type="NCBI Taxonomy" id="1690606"/>
    <lineage>
        <taxon>Eukaryota</taxon>
        <taxon>Fungi</taxon>
        <taxon>Dikarya</taxon>
        <taxon>Ascomycota</taxon>
        <taxon>Pezizomycotina</taxon>
        <taxon>Eurotiomycetes</taxon>
        <taxon>Chaetothyriomycetidae</taxon>
        <taxon>Chaetothyriales</taxon>
        <taxon>Herpotrichiellaceae</taxon>
        <taxon>Exophiala</taxon>
    </lineage>
</organism>
<sequence>MDMDMDMPPADPTVVDLPLSDPRCNTSDCTAFADAAAESAELHPWADQFKYGRWATYYYLVIIALFIVAYLYRTYHDRNATASKKNASQSPSIGNKLLAGGRWLAYRRIHFPGSSIFEIPSFGVLALLLATIVFLAACTFATRPYYRQHYKYGSPPIATRTGLMAYACTPILIALAGKANVLTLITGISHEKLNVIHRWVGWITLVLSLIHTIPFLYQPEFLEGRRHSHGT</sequence>
<evidence type="ECO:0000256" key="7">
    <source>
        <dbReference type="SAM" id="Phobius"/>
    </source>
</evidence>
<feature type="domain" description="Ferric oxidoreductase" evidence="8">
    <location>
        <begin position="161"/>
        <end position="219"/>
    </location>
</feature>
<dbReference type="PANTHER" id="PTHR32361:SF23">
    <property type="entry name" value="FERRIC-CHELATE REDUCTASE"/>
    <property type="match status" value="1"/>
</dbReference>
<dbReference type="InterPro" id="IPR013130">
    <property type="entry name" value="Fe3_Rdtase_TM_dom"/>
</dbReference>
<feature type="transmembrane region" description="Helical" evidence="7">
    <location>
        <begin position="57"/>
        <end position="75"/>
    </location>
</feature>
<comment type="subcellular location">
    <subcellularLocation>
        <location evidence="1">Membrane</location>
        <topology evidence="1">Multi-pass membrane protein</topology>
    </subcellularLocation>
</comment>
<keyword evidence="6 7" id="KW-0472">Membrane</keyword>